<name>A0A9D2KM33_9BACT</name>
<dbReference type="InterPro" id="IPR011042">
    <property type="entry name" value="6-blade_b-propeller_TolB-like"/>
</dbReference>
<reference evidence="3" key="2">
    <citation type="submission" date="2021-04" db="EMBL/GenBank/DDBJ databases">
        <authorList>
            <person name="Gilroy R."/>
        </authorList>
    </citation>
    <scope>NUCLEOTIDE SEQUENCE</scope>
    <source>
        <strain evidence="3">CHK186-16707</strain>
    </source>
</reference>
<dbReference type="EMBL" id="DXAN01000005">
    <property type="protein sequence ID" value="HJA08118.1"/>
    <property type="molecule type" value="Genomic_DNA"/>
</dbReference>
<feature type="region of interest" description="Disordered" evidence="1">
    <location>
        <begin position="1"/>
        <end position="24"/>
    </location>
</feature>
<dbReference type="AlphaFoldDB" id="A0A9D2KM33"/>
<dbReference type="InterPro" id="IPR019893">
    <property type="entry name" value="SndH-like"/>
</dbReference>
<evidence type="ECO:0000313" key="3">
    <source>
        <dbReference type="EMBL" id="HJA08118.1"/>
    </source>
</evidence>
<dbReference type="Proteomes" id="UP000824225">
    <property type="component" value="Unassembled WGS sequence"/>
</dbReference>
<evidence type="ECO:0000256" key="1">
    <source>
        <dbReference type="SAM" id="MobiDB-lite"/>
    </source>
</evidence>
<accession>A0A9D2KM33</accession>
<protein>
    <submittedName>
        <fullName evidence="3">PQQ-dependent sugar dehydrogenase</fullName>
    </submittedName>
</protein>
<dbReference type="InterPro" id="IPR011041">
    <property type="entry name" value="Quinoprot_gluc/sorb_DH_b-prop"/>
</dbReference>
<evidence type="ECO:0000313" key="4">
    <source>
        <dbReference type="Proteomes" id="UP000824225"/>
    </source>
</evidence>
<proteinExistence type="predicted"/>
<sequence>MKATPSAKDAAAPKPAQTVPTAEPFEGSVLAEGLDSPWDMIWGPDGHIWVTERRGARVTSVDPATGAKKVLVDVPDVFVGPQHEGVLGLALDPRPGKDADRNHVYLSHTYMDGAPGPDHEHARIVRFDYDAATGTLSNPKAILSGLPAGDDHNGGRLRFGPDGTLYYSIGEQGHNQGANACKPNYAQRLPTADELDKADFTAYAGKILRLNTDGSVPDDNPTLNGVRSHVYTYGHRNPQGLVWVGDTLFECEHGPSTDDEINLIEAGGNYGWPNVAGFQDDLSYAYYNWSEAENCADLPYDANHAPSGVPMTKESRWPTPDNFRPPLRTFYTVPDGYNFDDTLCGDLPYLCWPTLAPSSLAWYPDDGPIPGWGNSLLVTSLKNGALYRLPLNPDGKTVQGDQWKYFHTPNRYRAALVSPDGRDIYVATDVSGNVMDENGRPVNAMRNPGSILKFHYTPNQ</sequence>
<gene>
    <name evidence="3" type="ORF">H9962_02835</name>
</gene>
<evidence type="ECO:0000259" key="2">
    <source>
        <dbReference type="Pfam" id="PF07995"/>
    </source>
</evidence>
<dbReference type="PANTHER" id="PTHR19328">
    <property type="entry name" value="HEDGEHOG-INTERACTING PROTEIN"/>
    <property type="match status" value="1"/>
</dbReference>
<dbReference type="NCBIfam" id="TIGR03606">
    <property type="entry name" value="non_repeat_PQQ"/>
    <property type="match status" value="1"/>
</dbReference>
<organism evidence="3 4">
    <name type="scientific">Candidatus Mailhella merdigallinarum</name>
    <dbReference type="NCBI Taxonomy" id="2838658"/>
    <lineage>
        <taxon>Bacteria</taxon>
        <taxon>Pseudomonadati</taxon>
        <taxon>Thermodesulfobacteriota</taxon>
        <taxon>Desulfovibrionia</taxon>
        <taxon>Desulfovibrionales</taxon>
        <taxon>Desulfovibrionaceae</taxon>
        <taxon>Mailhella</taxon>
    </lineage>
</organism>
<dbReference type="InterPro" id="IPR012938">
    <property type="entry name" value="Glc/Sorbosone_DH"/>
</dbReference>
<comment type="caution">
    <text evidence="3">The sequence shown here is derived from an EMBL/GenBank/DDBJ whole genome shotgun (WGS) entry which is preliminary data.</text>
</comment>
<feature type="compositionally biased region" description="Low complexity" evidence="1">
    <location>
        <begin position="1"/>
        <end position="16"/>
    </location>
</feature>
<dbReference type="Gene3D" id="2.120.10.30">
    <property type="entry name" value="TolB, C-terminal domain"/>
    <property type="match status" value="1"/>
</dbReference>
<dbReference type="PANTHER" id="PTHR19328:SF13">
    <property type="entry name" value="HIPL1 PROTEIN"/>
    <property type="match status" value="1"/>
</dbReference>
<dbReference type="Pfam" id="PF07995">
    <property type="entry name" value="GSDH"/>
    <property type="match status" value="2"/>
</dbReference>
<reference evidence="3" key="1">
    <citation type="journal article" date="2021" name="PeerJ">
        <title>Extensive microbial diversity within the chicken gut microbiome revealed by metagenomics and culture.</title>
        <authorList>
            <person name="Gilroy R."/>
            <person name="Ravi A."/>
            <person name="Getino M."/>
            <person name="Pursley I."/>
            <person name="Horton D.L."/>
            <person name="Alikhan N.F."/>
            <person name="Baker D."/>
            <person name="Gharbi K."/>
            <person name="Hall N."/>
            <person name="Watson M."/>
            <person name="Adriaenssens E.M."/>
            <person name="Foster-Nyarko E."/>
            <person name="Jarju S."/>
            <person name="Secka A."/>
            <person name="Antonio M."/>
            <person name="Oren A."/>
            <person name="Chaudhuri R.R."/>
            <person name="La Ragione R."/>
            <person name="Hildebrand F."/>
            <person name="Pallen M.J."/>
        </authorList>
    </citation>
    <scope>NUCLEOTIDE SEQUENCE</scope>
    <source>
        <strain evidence="3">CHK186-16707</strain>
    </source>
</reference>
<feature type="domain" description="Glucose/Sorbosone dehydrogenase" evidence="2">
    <location>
        <begin position="34"/>
        <end position="318"/>
    </location>
</feature>
<feature type="domain" description="Glucose/Sorbosone dehydrogenase" evidence="2">
    <location>
        <begin position="348"/>
        <end position="433"/>
    </location>
</feature>
<dbReference type="SUPFAM" id="SSF50952">
    <property type="entry name" value="Soluble quinoprotein glucose dehydrogenase"/>
    <property type="match status" value="1"/>
</dbReference>